<dbReference type="Proteomes" id="UP000276133">
    <property type="component" value="Unassembled WGS sequence"/>
</dbReference>
<reference evidence="6 7" key="1">
    <citation type="journal article" date="2018" name="Sci. Rep.">
        <title>Genomic signatures of local adaptation to the degree of environmental predictability in rotifers.</title>
        <authorList>
            <person name="Franch-Gras L."/>
            <person name="Hahn C."/>
            <person name="Garcia-Roger E.M."/>
            <person name="Carmona M.J."/>
            <person name="Serra M."/>
            <person name="Gomez A."/>
        </authorList>
    </citation>
    <scope>NUCLEOTIDE SEQUENCE [LARGE SCALE GENOMIC DNA]</scope>
    <source>
        <strain evidence="6">HYR1</strain>
    </source>
</reference>
<dbReference type="OrthoDB" id="337038at2759"/>
<comment type="caution">
    <text evidence="6">The sequence shown here is derived from an EMBL/GenBank/DDBJ whole genome shotgun (WGS) entry which is preliminary data.</text>
</comment>
<keyword evidence="7" id="KW-1185">Reference proteome</keyword>
<feature type="domain" description="Apple" evidence="5">
    <location>
        <begin position="22"/>
        <end position="94"/>
    </location>
</feature>
<dbReference type="Pfam" id="PF00188">
    <property type="entry name" value="CAP"/>
    <property type="match status" value="1"/>
</dbReference>
<dbReference type="InterPro" id="IPR003609">
    <property type="entry name" value="Pan_app"/>
</dbReference>
<dbReference type="Pfam" id="PF14295">
    <property type="entry name" value="PAN_4"/>
    <property type="match status" value="1"/>
</dbReference>
<dbReference type="InterPro" id="IPR000177">
    <property type="entry name" value="Apple"/>
</dbReference>
<keyword evidence="1" id="KW-0677">Repeat</keyword>
<dbReference type="InterPro" id="IPR035940">
    <property type="entry name" value="CAP_sf"/>
</dbReference>
<evidence type="ECO:0000256" key="2">
    <source>
        <dbReference type="ARBA" id="ARBA00023157"/>
    </source>
</evidence>
<name>A0A3M7SAU8_BRAPC</name>
<evidence type="ECO:0000259" key="4">
    <source>
        <dbReference type="SMART" id="SM00198"/>
    </source>
</evidence>
<dbReference type="SUPFAM" id="SSF55797">
    <property type="entry name" value="PR-1-like"/>
    <property type="match status" value="1"/>
</dbReference>
<organism evidence="6 7">
    <name type="scientific">Brachionus plicatilis</name>
    <name type="common">Marine rotifer</name>
    <name type="synonym">Brachionus muelleri</name>
    <dbReference type="NCBI Taxonomy" id="10195"/>
    <lineage>
        <taxon>Eukaryota</taxon>
        <taxon>Metazoa</taxon>
        <taxon>Spiralia</taxon>
        <taxon>Gnathifera</taxon>
        <taxon>Rotifera</taxon>
        <taxon>Eurotatoria</taxon>
        <taxon>Monogononta</taxon>
        <taxon>Pseudotrocha</taxon>
        <taxon>Ploima</taxon>
        <taxon>Brachionidae</taxon>
        <taxon>Brachionus</taxon>
    </lineage>
</organism>
<gene>
    <name evidence="6" type="ORF">BpHYR1_024441</name>
</gene>
<dbReference type="GO" id="GO:0006508">
    <property type="term" value="P:proteolysis"/>
    <property type="evidence" value="ECO:0007669"/>
    <property type="project" value="InterPro"/>
</dbReference>
<dbReference type="InterPro" id="IPR001283">
    <property type="entry name" value="CRISP-related"/>
</dbReference>
<feature type="chain" id="PRO_5018173500" evidence="3">
    <location>
        <begin position="20"/>
        <end position="326"/>
    </location>
</feature>
<keyword evidence="3" id="KW-0732">Signal</keyword>
<dbReference type="STRING" id="10195.A0A3M7SAU8"/>
<dbReference type="SMART" id="SM00198">
    <property type="entry name" value="SCP"/>
    <property type="match status" value="1"/>
</dbReference>
<dbReference type="EMBL" id="REGN01001731">
    <property type="protein sequence ID" value="RNA32892.1"/>
    <property type="molecule type" value="Genomic_DNA"/>
</dbReference>
<dbReference type="Gene3D" id="3.50.4.10">
    <property type="entry name" value="Hepatocyte Growth Factor"/>
    <property type="match status" value="1"/>
</dbReference>
<feature type="signal peptide" evidence="3">
    <location>
        <begin position="1"/>
        <end position="19"/>
    </location>
</feature>
<sequence>MRNLFLIIGILSVVDSILSQTCSVMYNVDFYGNDLFSIPTIVAEINSCCQLCAITNGCRAWTFLPLNRVCWLKNGIGSVKNVSPGPIFSGIVQYPSPSYTTFPVTTQSYPSPSYTTFPVTTQSYPSPSYTTFPVTTQSYPVPGTTLSTLPFSTTSIFSSFTTDSTTSTVQSTNSLDDCNAQFNAAALEAHNSYRDLHHAPPLTLDPKVIDVASTYADKLGYEIKSLVHSGTPGYGENLAVWYSSAETDCSAMARKFVKMWYDEISLYNYNNPGFTKETGHFTQVVWKSSTKLGCGISINDGKTFGVCNYTPPGNYIGQFAQNVLPK</sequence>
<dbReference type="SUPFAM" id="SSF57414">
    <property type="entry name" value="Hairpin loop containing domain-like"/>
    <property type="match status" value="1"/>
</dbReference>
<proteinExistence type="predicted"/>
<protein>
    <submittedName>
        <fullName evidence="6">Golgi-associated plant pathogenesis-related 1-like</fullName>
    </submittedName>
</protein>
<dbReference type="PRINTS" id="PR00837">
    <property type="entry name" value="V5TPXLIKE"/>
</dbReference>
<dbReference type="PANTHER" id="PTHR10334">
    <property type="entry name" value="CYSTEINE-RICH SECRETORY PROTEIN-RELATED"/>
    <property type="match status" value="1"/>
</dbReference>
<dbReference type="InterPro" id="IPR014044">
    <property type="entry name" value="CAP_dom"/>
</dbReference>
<accession>A0A3M7SAU8</accession>
<evidence type="ECO:0000259" key="5">
    <source>
        <dbReference type="SMART" id="SM00223"/>
    </source>
</evidence>
<dbReference type="InterPro" id="IPR018244">
    <property type="entry name" value="Allrgn_V5/Tpx1_CS"/>
</dbReference>
<dbReference type="GO" id="GO:0005576">
    <property type="term" value="C:extracellular region"/>
    <property type="evidence" value="ECO:0007669"/>
    <property type="project" value="InterPro"/>
</dbReference>
<evidence type="ECO:0000313" key="7">
    <source>
        <dbReference type="Proteomes" id="UP000276133"/>
    </source>
</evidence>
<dbReference type="AlphaFoldDB" id="A0A3M7SAU8"/>
<dbReference type="PROSITE" id="PS01009">
    <property type="entry name" value="CRISP_1"/>
    <property type="match status" value="1"/>
</dbReference>
<dbReference type="Gene3D" id="3.40.33.10">
    <property type="entry name" value="CAP"/>
    <property type="match status" value="1"/>
</dbReference>
<evidence type="ECO:0000256" key="1">
    <source>
        <dbReference type="ARBA" id="ARBA00022737"/>
    </source>
</evidence>
<dbReference type="InterPro" id="IPR002413">
    <property type="entry name" value="V5_allergen-like"/>
</dbReference>
<dbReference type="FunFam" id="3.40.33.10:FF:000002">
    <property type="entry name" value="Golgi-associated plant pathogenesis-related protein 1"/>
    <property type="match status" value="1"/>
</dbReference>
<evidence type="ECO:0000313" key="6">
    <source>
        <dbReference type="EMBL" id="RNA32892.1"/>
    </source>
</evidence>
<dbReference type="SMART" id="SM00223">
    <property type="entry name" value="APPLE"/>
    <property type="match status" value="1"/>
</dbReference>
<evidence type="ECO:0000256" key="3">
    <source>
        <dbReference type="SAM" id="SignalP"/>
    </source>
</evidence>
<feature type="domain" description="SCP" evidence="4">
    <location>
        <begin position="181"/>
        <end position="317"/>
    </location>
</feature>
<dbReference type="InterPro" id="IPR034113">
    <property type="entry name" value="SCP_GAPR1-like"/>
</dbReference>
<dbReference type="PRINTS" id="PR00838">
    <property type="entry name" value="V5ALLERGEN"/>
</dbReference>
<dbReference type="CDD" id="cd05382">
    <property type="entry name" value="CAP_GAPR1-like"/>
    <property type="match status" value="1"/>
</dbReference>
<keyword evidence="2" id="KW-1015">Disulfide bond</keyword>